<dbReference type="Proteomes" id="UP001597483">
    <property type="component" value="Unassembled WGS sequence"/>
</dbReference>
<evidence type="ECO:0000256" key="10">
    <source>
        <dbReference type="ARBA" id="ARBA00023112"/>
    </source>
</evidence>
<keyword evidence="10" id="KW-0921">Nickel transport</keyword>
<dbReference type="PANTHER" id="PTHR43297:SF13">
    <property type="entry name" value="NICKEL ABC TRANSPORTER, ATP-BINDING PROTEIN"/>
    <property type="match status" value="1"/>
</dbReference>
<dbReference type="InterPro" id="IPR027417">
    <property type="entry name" value="P-loop_NTPase"/>
</dbReference>
<evidence type="ECO:0000256" key="12">
    <source>
        <dbReference type="ARBA" id="ARBA00038669"/>
    </source>
</evidence>
<evidence type="ECO:0000256" key="2">
    <source>
        <dbReference type="ARBA" id="ARBA00005417"/>
    </source>
</evidence>
<dbReference type="SUPFAM" id="SSF52540">
    <property type="entry name" value="P-loop containing nucleoside triphosphate hydrolases"/>
    <property type="match status" value="1"/>
</dbReference>
<feature type="domain" description="ABC transporter" evidence="16">
    <location>
        <begin position="3"/>
        <end position="243"/>
    </location>
</feature>
<keyword evidence="9" id="KW-0406">Ion transport</keyword>
<dbReference type="Gene3D" id="3.40.50.300">
    <property type="entry name" value="P-loop containing nucleotide triphosphate hydrolases"/>
    <property type="match status" value="1"/>
</dbReference>
<comment type="caution">
    <text evidence="17">The sequence shown here is derived from an EMBL/GenBank/DDBJ whole genome shotgun (WGS) entry which is preliminary data.</text>
</comment>
<dbReference type="PROSITE" id="PS00211">
    <property type="entry name" value="ABC_TRANSPORTER_1"/>
    <property type="match status" value="1"/>
</dbReference>
<evidence type="ECO:0000256" key="4">
    <source>
        <dbReference type="ARBA" id="ARBA00022475"/>
    </source>
</evidence>
<evidence type="ECO:0000256" key="9">
    <source>
        <dbReference type="ARBA" id="ARBA00023065"/>
    </source>
</evidence>
<accession>A0ABW5H6J5</accession>
<dbReference type="PROSITE" id="PS50893">
    <property type="entry name" value="ABC_TRANSPORTER_2"/>
    <property type="match status" value="1"/>
</dbReference>
<evidence type="ECO:0000259" key="16">
    <source>
        <dbReference type="PROSITE" id="PS50893"/>
    </source>
</evidence>
<keyword evidence="3" id="KW-0813">Transport</keyword>
<evidence type="ECO:0000256" key="6">
    <source>
        <dbReference type="ARBA" id="ARBA00022741"/>
    </source>
</evidence>
<evidence type="ECO:0000256" key="13">
    <source>
        <dbReference type="ARBA" id="ARBA00039098"/>
    </source>
</evidence>
<organism evidence="17 18">
    <name type="scientific">Amycolatopsis silviterrae</name>
    <dbReference type="NCBI Taxonomy" id="1656914"/>
    <lineage>
        <taxon>Bacteria</taxon>
        <taxon>Bacillati</taxon>
        <taxon>Actinomycetota</taxon>
        <taxon>Actinomycetes</taxon>
        <taxon>Pseudonocardiales</taxon>
        <taxon>Pseudonocardiaceae</taxon>
        <taxon>Amycolatopsis</taxon>
    </lineage>
</organism>
<keyword evidence="5" id="KW-0533">Nickel</keyword>
<dbReference type="SMART" id="SM00382">
    <property type="entry name" value="AAA"/>
    <property type="match status" value="1"/>
</dbReference>
<protein>
    <recommendedName>
        <fullName evidence="14">Nickel import system ATP-binding protein NikD</fullName>
        <ecNumber evidence="13">7.2.2.11</ecNumber>
    </recommendedName>
</protein>
<reference evidence="18" key="1">
    <citation type="journal article" date="2019" name="Int. J. Syst. Evol. Microbiol.">
        <title>The Global Catalogue of Microorganisms (GCM) 10K type strain sequencing project: providing services to taxonomists for standard genome sequencing and annotation.</title>
        <authorList>
            <consortium name="The Broad Institute Genomics Platform"/>
            <consortium name="The Broad Institute Genome Sequencing Center for Infectious Disease"/>
            <person name="Wu L."/>
            <person name="Ma J."/>
        </authorList>
    </citation>
    <scope>NUCLEOTIDE SEQUENCE [LARGE SCALE GENOMIC DNA]</scope>
    <source>
        <strain evidence="18">CGMCC 4.7641</strain>
    </source>
</reference>
<dbReference type="InterPro" id="IPR003439">
    <property type="entry name" value="ABC_transporter-like_ATP-bd"/>
</dbReference>
<name>A0ABW5H6J5_9PSEU</name>
<comment type="subcellular location">
    <subcellularLocation>
        <location evidence="1">Cell membrane</location>
        <topology evidence="1">Peripheral membrane protein</topology>
    </subcellularLocation>
</comment>
<comment type="catalytic activity">
    <reaction evidence="15">
        <text>Ni(2+)(out) + ATP + H2O = Ni(2+)(in) + ADP + phosphate + H(+)</text>
        <dbReference type="Rhea" id="RHEA:15557"/>
        <dbReference type="ChEBI" id="CHEBI:15377"/>
        <dbReference type="ChEBI" id="CHEBI:15378"/>
        <dbReference type="ChEBI" id="CHEBI:30616"/>
        <dbReference type="ChEBI" id="CHEBI:43474"/>
        <dbReference type="ChEBI" id="CHEBI:49786"/>
        <dbReference type="ChEBI" id="CHEBI:456216"/>
        <dbReference type="EC" id="7.2.2.11"/>
    </reaction>
    <physiologicalReaction direction="left-to-right" evidence="15">
        <dbReference type="Rhea" id="RHEA:15558"/>
    </physiologicalReaction>
</comment>
<keyword evidence="6" id="KW-0547">Nucleotide-binding</keyword>
<evidence type="ECO:0000256" key="14">
    <source>
        <dbReference type="ARBA" id="ARBA00044143"/>
    </source>
</evidence>
<dbReference type="RefSeq" id="WP_378304823.1">
    <property type="nucleotide sequence ID" value="NZ_JBHUKS010000011.1"/>
</dbReference>
<keyword evidence="4" id="KW-1003">Cell membrane</keyword>
<evidence type="ECO:0000256" key="1">
    <source>
        <dbReference type="ARBA" id="ARBA00004202"/>
    </source>
</evidence>
<dbReference type="Pfam" id="PF00005">
    <property type="entry name" value="ABC_tran"/>
    <property type="match status" value="1"/>
</dbReference>
<proteinExistence type="inferred from homology"/>
<evidence type="ECO:0000256" key="15">
    <source>
        <dbReference type="ARBA" id="ARBA00048610"/>
    </source>
</evidence>
<gene>
    <name evidence="17" type="ORF">ACFSVL_15945</name>
</gene>
<keyword evidence="8" id="KW-1278">Translocase</keyword>
<sequence>MTLLLEQVSVRIPIGSGREVHALTDVDLVAARGRPHFVIGSSGSGKSTLCSTVTGLLPDSARFSGTVTVTGACTAPELWKRRGRTVGVVPQSAMTCFTPVRKLGGQLAETVRFLRGERSPRELLDLVGLEAGALAKYPHELSGGMLQRAAIAAAIAGDPPVVVADEPTSALDPERSRDAVALLAGLALRQDRVVLVATHDIEALHDVTEDADLSVVFASRVVETGPADEVLTAPRHPYTRDLLAALPENGLHPLPHPTPSLVDLPADYRYGS</sequence>
<dbReference type="InterPro" id="IPR017871">
    <property type="entry name" value="ABC_transporter-like_CS"/>
</dbReference>
<comment type="subunit">
    <text evidence="12">The complex is composed of two ATP-binding proteins (NikD and NikE), two transmembrane proteins (NikB and NikC) and a solute-binding protein (NikA).</text>
</comment>
<evidence type="ECO:0000256" key="8">
    <source>
        <dbReference type="ARBA" id="ARBA00022967"/>
    </source>
</evidence>
<dbReference type="InterPro" id="IPR003593">
    <property type="entry name" value="AAA+_ATPase"/>
</dbReference>
<dbReference type="EC" id="7.2.2.11" evidence="13"/>
<keyword evidence="7 17" id="KW-0067">ATP-binding</keyword>
<evidence type="ECO:0000256" key="11">
    <source>
        <dbReference type="ARBA" id="ARBA00023136"/>
    </source>
</evidence>
<dbReference type="EMBL" id="JBHUKS010000011">
    <property type="protein sequence ID" value="MFD2468882.1"/>
    <property type="molecule type" value="Genomic_DNA"/>
</dbReference>
<evidence type="ECO:0000313" key="18">
    <source>
        <dbReference type="Proteomes" id="UP001597483"/>
    </source>
</evidence>
<dbReference type="PANTHER" id="PTHR43297">
    <property type="entry name" value="OLIGOPEPTIDE TRANSPORT ATP-BINDING PROTEIN APPD"/>
    <property type="match status" value="1"/>
</dbReference>
<dbReference type="Pfam" id="PF08352">
    <property type="entry name" value="oligo_HPY"/>
    <property type="match status" value="1"/>
</dbReference>
<evidence type="ECO:0000256" key="5">
    <source>
        <dbReference type="ARBA" id="ARBA00022596"/>
    </source>
</evidence>
<comment type="similarity">
    <text evidence="2">Belongs to the ABC transporter superfamily.</text>
</comment>
<evidence type="ECO:0000256" key="7">
    <source>
        <dbReference type="ARBA" id="ARBA00022840"/>
    </source>
</evidence>
<evidence type="ECO:0000313" key="17">
    <source>
        <dbReference type="EMBL" id="MFD2468882.1"/>
    </source>
</evidence>
<dbReference type="GO" id="GO:0005524">
    <property type="term" value="F:ATP binding"/>
    <property type="evidence" value="ECO:0007669"/>
    <property type="project" value="UniProtKB-KW"/>
</dbReference>
<keyword evidence="11" id="KW-0472">Membrane</keyword>
<keyword evidence="18" id="KW-1185">Reference proteome</keyword>
<dbReference type="InterPro" id="IPR013563">
    <property type="entry name" value="Oligopep_ABC_C"/>
</dbReference>
<dbReference type="InterPro" id="IPR050388">
    <property type="entry name" value="ABC_Ni/Peptide_Import"/>
</dbReference>
<evidence type="ECO:0000256" key="3">
    <source>
        <dbReference type="ARBA" id="ARBA00022448"/>
    </source>
</evidence>